<name>A0ACB9QUF5_9MYRT</name>
<organism evidence="1 2">
    <name type="scientific">Melastoma candidum</name>
    <dbReference type="NCBI Taxonomy" id="119954"/>
    <lineage>
        <taxon>Eukaryota</taxon>
        <taxon>Viridiplantae</taxon>
        <taxon>Streptophyta</taxon>
        <taxon>Embryophyta</taxon>
        <taxon>Tracheophyta</taxon>
        <taxon>Spermatophyta</taxon>
        <taxon>Magnoliopsida</taxon>
        <taxon>eudicotyledons</taxon>
        <taxon>Gunneridae</taxon>
        <taxon>Pentapetalae</taxon>
        <taxon>rosids</taxon>
        <taxon>malvids</taxon>
        <taxon>Myrtales</taxon>
        <taxon>Melastomataceae</taxon>
        <taxon>Melastomatoideae</taxon>
        <taxon>Melastomateae</taxon>
        <taxon>Melastoma</taxon>
    </lineage>
</organism>
<proteinExistence type="predicted"/>
<sequence length="245" mass="27129">MHKARDAVPDLKVAECEGRAVSLLYNKVSRDTVLVTAWSSGQLQMNAVADEVQPVWNLDNAPRVRVNSSDRVTSLAMICESATLERPSQAIDENPEHTIWIGKPPLMLQLAIVDLAHPRRMGFKVLARRNIGEHPLKPVITACLDETPSASPLCGYISVSDSCGYSWLIGVSLNRDCIIRYLGDLEDILSRQNKGQMPEKASLVHDDQIAHLKSSLEKLCNVNKEIVHKAGLVEKAITTRESCNR</sequence>
<dbReference type="Proteomes" id="UP001057402">
    <property type="component" value="Chromosome 5"/>
</dbReference>
<dbReference type="EMBL" id="CM042884">
    <property type="protein sequence ID" value="KAI4370546.1"/>
    <property type="molecule type" value="Genomic_DNA"/>
</dbReference>
<protein>
    <submittedName>
        <fullName evidence="1">Uncharacterized protein</fullName>
    </submittedName>
</protein>
<evidence type="ECO:0000313" key="1">
    <source>
        <dbReference type="EMBL" id="KAI4370546.1"/>
    </source>
</evidence>
<evidence type="ECO:0000313" key="2">
    <source>
        <dbReference type="Proteomes" id="UP001057402"/>
    </source>
</evidence>
<keyword evidence="2" id="KW-1185">Reference proteome</keyword>
<reference evidence="2" key="1">
    <citation type="journal article" date="2023" name="Front. Plant Sci.">
        <title>Chromosomal-level genome assembly of Melastoma candidum provides insights into trichome evolution.</title>
        <authorList>
            <person name="Zhong Y."/>
            <person name="Wu W."/>
            <person name="Sun C."/>
            <person name="Zou P."/>
            <person name="Liu Y."/>
            <person name="Dai S."/>
            <person name="Zhou R."/>
        </authorList>
    </citation>
    <scope>NUCLEOTIDE SEQUENCE [LARGE SCALE GENOMIC DNA]</scope>
</reference>
<gene>
    <name evidence="1" type="ORF">MLD38_018891</name>
</gene>
<comment type="caution">
    <text evidence="1">The sequence shown here is derived from an EMBL/GenBank/DDBJ whole genome shotgun (WGS) entry which is preliminary data.</text>
</comment>
<accession>A0ACB9QUF5</accession>